<dbReference type="Pfam" id="PF10013">
    <property type="entry name" value="DUF2256"/>
    <property type="match status" value="1"/>
</dbReference>
<dbReference type="Proteomes" id="UP000595101">
    <property type="component" value="Chromosome"/>
</dbReference>
<sequence length="54" mass="6633">MHRKPHLPEKICPVCQRPFSWRRKWANCWEDVRYCSERCRHARHSSRQDNGEPA</sequence>
<dbReference type="PIRSF" id="PIRSF037205">
    <property type="entry name" value="UCP037205"/>
    <property type="match status" value="1"/>
</dbReference>
<dbReference type="RefSeq" id="WP_197930183.1">
    <property type="nucleotide sequence ID" value="NZ_CP065745.1"/>
</dbReference>
<dbReference type="InterPro" id="IPR017136">
    <property type="entry name" value="UCP037205"/>
</dbReference>
<evidence type="ECO:0000313" key="2">
    <source>
        <dbReference type="Proteomes" id="UP000595101"/>
    </source>
</evidence>
<evidence type="ECO:0000313" key="1">
    <source>
        <dbReference type="EMBL" id="QPR55920.1"/>
    </source>
</evidence>
<proteinExistence type="predicted"/>
<dbReference type="PANTHER" id="PTHR37463">
    <property type="entry name" value="GSL3115 PROTEIN"/>
    <property type="match status" value="1"/>
</dbReference>
<reference evidence="1 2" key="1">
    <citation type="submission" date="2020-12" db="EMBL/GenBank/DDBJ databases">
        <title>FDA dAtabase for Regulatory Grade micrObial Sequences (FDA-ARGOS): Supporting development and validation of Infectious Disease Dx tests.</title>
        <authorList>
            <person name="Sproer C."/>
            <person name="Gronow S."/>
            <person name="Severitt S."/>
            <person name="Schroder I."/>
            <person name="Tallon L."/>
            <person name="Sadzewicz L."/>
            <person name="Zhao X."/>
            <person name="Boylan J."/>
            <person name="Ott S."/>
            <person name="Bowen H."/>
            <person name="Vavikolanu K."/>
            <person name="Mehta A."/>
            <person name="Aluvathingal J."/>
            <person name="Nadendla S."/>
            <person name="Lowell S."/>
            <person name="Myers T."/>
            <person name="Yan Y."/>
            <person name="Sichtig H."/>
        </authorList>
    </citation>
    <scope>NUCLEOTIDE SEQUENCE [LARGE SCALE GENOMIC DNA]</scope>
    <source>
        <strain evidence="1 2">FDAARGOS_933</strain>
    </source>
</reference>
<accession>A0A7T2UP56</accession>
<dbReference type="EMBL" id="CP065745">
    <property type="protein sequence ID" value="QPR55920.1"/>
    <property type="molecule type" value="Genomic_DNA"/>
</dbReference>
<dbReference type="AlphaFoldDB" id="A0A7T2UP56"/>
<organism evidence="1 2">
    <name type="scientific">Aeromonas allosaccharophila</name>
    <dbReference type="NCBI Taxonomy" id="656"/>
    <lineage>
        <taxon>Bacteria</taxon>
        <taxon>Pseudomonadati</taxon>
        <taxon>Pseudomonadota</taxon>
        <taxon>Gammaproteobacteria</taxon>
        <taxon>Aeromonadales</taxon>
        <taxon>Aeromonadaceae</taxon>
        <taxon>Aeromonas</taxon>
    </lineage>
</organism>
<dbReference type="KEGG" id="aall:I6G90_05715"/>
<dbReference type="PANTHER" id="PTHR37463:SF1">
    <property type="entry name" value="DUF2256 DOMAIN-CONTAINING PROTEIN"/>
    <property type="match status" value="1"/>
</dbReference>
<dbReference type="GeneID" id="60785083"/>
<protein>
    <submittedName>
        <fullName evidence="1">DUF2256 domain-containing protein</fullName>
    </submittedName>
</protein>
<gene>
    <name evidence="1" type="ORF">I6G90_05715</name>
</gene>
<name>A0A7T2UP56_9GAMM</name>